<comment type="caution">
    <text evidence="2">The sequence shown here is derived from an EMBL/GenBank/DDBJ whole genome shotgun (WGS) entry which is preliminary data.</text>
</comment>
<dbReference type="EMBL" id="VUOC01000003">
    <property type="protein sequence ID" value="KAA2241804.1"/>
    <property type="molecule type" value="Genomic_DNA"/>
</dbReference>
<feature type="signal peptide" evidence="1">
    <location>
        <begin position="1"/>
        <end position="20"/>
    </location>
</feature>
<evidence type="ECO:0000256" key="1">
    <source>
        <dbReference type="SAM" id="SignalP"/>
    </source>
</evidence>
<keyword evidence="3" id="KW-1185">Reference proteome</keyword>
<keyword evidence="1" id="KW-0732">Signal</keyword>
<evidence type="ECO:0000313" key="2">
    <source>
        <dbReference type="EMBL" id="KAA2241804.1"/>
    </source>
</evidence>
<accession>A0A5B2VSI5</accession>
<name>A0A5B2VSI5_9BACT</name>
<organism evidence="2 3">
    <name type="scientific">Chitinophaga agrisoli</name>
    <dbReference type="NCBI Taxonomy" id="2607653"/>
    <lineage>
        <taxon>Bacteria</taxon>
        <taxon>Pseudomonadati</taxon>
        <taxon>Bacteroidota</taxon>
        <taxon>Chitinophagia</taxon>
        <taxon>Chitinophagales</taxon>
        <taxon>Chitinophagaceae</taxon>
        <taxon>Chitinophaga</taxon>
    </lineage>
</organism>
<protein>
    <submittedName>
        <fullName evidence="2">Uncharacterized protein</fullName>
    </submittedName>
</protein>
<proteinExistence type="predicted"/>
<feature type="chain" id="PRO_5023143008" evidence="1">
    <location>
        <begin position="21"/>
        <end position="205"/>
    </location>
</feature>
<dbReference type="AlphaFoldDB" id="A0A5B2VSI5"/>
<dbReference type="Proteomes" id="UP000324611">
    <property type="component" value="Unassembled WGS sequence"/>
</dbReference>
<reference evidence="2 3" key="1">
    <citation type="submission" date="2019-09" db="EMBL/GenBank/DDBJ databases">
        <title>Chitinophaga ginsengihumi sp. nov., isolated from soil of ginseng rhizosphere.</title>
        <authorList>
            <person name="Lee J."/>
        </authorList>
    </citation>
    <scope>NUCLEOTIDE SEQUENCE [LARGE SCALE GENOMIC DNA]</scope>
    <source>
        <strain evidence="2 3">BN140078</strain>
    </source>
</reference>
<reference evidence="2 3" key="2">
    <citation type="submission" date="2019-09" db="EMBL/GenBank/DDBJ databases">
        <authorList>
            <person name="Jin C."/>
        </authorList>
    </citation>
    <scope>NUCLEOTIDE SEQUENCE [LARGE SCALE GENOMIC DNA]</scope>
    <source>
        <strain evidence="2 3">BN140078</strain>
    </source>
</reference>
<sequence length="205" mass="23130">MKHLFSLVAAMLLLTAGSQAQTLKDFFASEEPLTYLGIDFTQARVIGETADATEMRDRLFPAINTVILNEPKKYDIAGAFHKQVTNDLDQVKKHNEGINTAHLISDKEGDYSRLQPADIEKLMKGYHFGKKGVGLLFVMDGMSKAQKGANVFVTLVDMNSGKVLVTEKVEAKAQGFGFRNYWAYTIYKTLDDVKKHKYKEWKEKN</sequence>
<gene>
    <name evidence="2" type="ORF">F0L74_18235</name>
</gene>
<evidence type="ECO:0000313" key="3">
    <source>
        <dbReference type="Proteomes" id="UP000324611"/>
    </source>
</evidence>
<dbReference type="RefSeq" id="WP_149839310.1">
    <property type="nucleotide sequence ID" value="NZ_VUOC01000003.1"/>
</dbReference>